<proteinExistence type="inferred from homology"/>
<dbReference type="EC" id="4.1.2.4" evidence="2"/>
<reference evidence="10" key="1">
    <citation type="journal article" date="2023" name="Commun. Biol.">
        <title>Genome analysis of Parmales, the sister group of diatoms, reveals the evolutionary specialization of diatoms from phago-mixotrophs to photoautotrophs.</title>
        <authorList>
            <person name="Ban H."/>
            <person name="Sato S."/>
            <person name="Yoshikawa S."/>
            <person name="Yamada K."/>
            <person name="Nakamura Y."/>
            <person name="Ichinomiya M."/>
            <person name="Sato N."/>
            <person name="Blanc-Mathieu R."/>
            <person name="Endo H."/>
            <person name="Kuwata A."/>
            <person name="Ogata H."/>
        </authorList>
    </citation>
    <scope>NUCLEOTIDE SEQUENCE [LARGE SCALE GENOMIC DNA]</scope>
    <source>
        <strain evidence="10">NIES 3700</strain>
    </source>
</reference>
<comment type="similarity">
    <text evidence="1">Belongs to the DeoC/FbaB aldolase family. DeoC type 1 subfamily.</text>
</comment>
<evidence type="ECO:0000256" key="2">
    <source>
        <dbReference type="ARBA" id="ARBA00012515"/>
    </source>
</evidence>
<dbReference type="OrthoDB" id="70823at2759"/>
<dbReference type="GO" id="GO:0004139">
    <property type="term" value="F:deoxyribose-phosphate aldolase activity"/>
    <property type="evidence" value="ECO:0007669"/>
    <property type="project" value="UniProtKB-EC"/>
</dbReference>
<evidence type="ECO:0000256" key="1">
    <source>
        <dbReference type="ARBA" id="ARBA00010936"/>
    </source>
</evidence>
<evidence type="ECO:0000313" key="10">
    <source>
        <dbReference type="Proteomes" id="UP001165122"/>
    </source>
</evidence>
<dbReference type="InterPro" id="IPR011343">
    <property type="entry name" value="DeoC"/>
</dbReference>
<evidence type="ECO:0000256" key="4">
    <source>
        <dbReference type="ARBA" id="ARBA00023239"/>
    </source>
</evidence>
<dbReference type="PANTHER" id="PTHR10889">
    <property type="entry name" value="DEOXYRIBOSE-PHOSPHATE ALDOLASE"/>
    <property type="match status" value="1"/>
</dbReference>
<evidence type="ECO:0000256" key="8">
    <source>
        <dbReference type="PIRSR" id="PIRSR001357-50"/>
    </source>
</evidence>
<keyword evidence="3" id="KW-0963">Cytoplasm</keyword>
<dbReference type="NCBIfam" id="TIGR00126">
    <property type="entry name" value="deoC"/>
    <property type="match status" value="1"/>
</dbReference>
<keyword evidence="5 8" id="KW-0704">Schiff base</keyword>
<comment type="caution">
    <text evidence="9">The sequence shown here is derived from an EMBL/GenBank/DDBJ whole genome shotgun (WGS) entry which is preliminary data.</text>
</comment>
<dbReference type="GO" id="GO:0016052">
    <property type="term" value="P:carbohydrate catabolic process"/>
    <property type="evidence" value="ECO:0007669"/>
    <property type="project" value="TreeGrafter"/>
</dbReference>
<feature type="active site" description="Proton donor/acceptor" evidence="8">
    <location>
        <position position="242"/>
    </location>
</feature>
<comment type="catalytic activity">
    <reaction evidence="7">
        <text>2-deoxy-D-ribose 5-phosphate = D-glyceraldehyde 3-phosphate + acetaldehyde</text>
        <dbReference type="Rhea" id="RHEA:12821"/>
        <dbReference type="ChEBI" id="CHEBI:15343"/>
        <dbReference type="ChEBI" id="CHEBI:59776"/>
        <dbReference type="ChEBI" id="CHEBI:62877"/>
        <dbReference type="EC" id="4.1.2.4"/>
    </reaction>
</comment>
<keyword evidence="4" id="KW-0456">Lyase</keyword>
<dbReference type="AlphaFoldDB" id="A0A9W7CA13"/>
<dbReference type="InterPro" id="IPR028581">
    <property type="entry name" value="DeoC_typeI"/>
</dbReference>
<gene>
    <name evidence="9" type="ORF">TrLO_g8146</name>
</gene>
<evidence type="ECO:0000256" key="5">
    <source>
        <dbReference type="ARBA" id="ARBA00023270"/>
    </source>
</evidence>
<dbReference type="InterPro" id="IPR002915">
    <property type="entry name" value="DeoC/FbaB/LacD_aldolase"/>
</dbReference>
<dbReference type="CDD" id="cd00959">
    <property type="entry name" value="DeoC"/>
    <property type="match status" value="1"/>
</dbReference>
<evidence type="ECO:0000256" key="7">
    <source>
        <dbReference type="ARBA" id="ARBA00048791"/>
    </source>
</evidence>
<name>A0A9W7CA13_9STRA</name>
<dbReference type="InterPro" id="IPR013785">
    <property type="entry name" value="Aldolase_TIM"/>
</dbReference>
<organism evidence="9 10">
    <name type="scientific">Triparma laevis f. longispina</name>
    <dbReference type="NCBI Taxonomy" id="1714387"/>
    <lineage>
        <taxon>Eukaryota</taxon>
        <taxon>Sar</taxon>
        <taxon>Stramenopiles</taxon>
        <taxon>Ochrophyta</taxon>
        <taxon>Bolidophyceae</taxon>
        <taxon>Parmales</taxon>
        <taxon>Triparmaceae</taxon>
        <taxon>Triparma</taxon>
    </lineage>
</organism>
<dbReference type="PANTHER" id="PTHR10889:SF1">
    <property type="entry name" value="DEOXYRIBOSE-PHOSPHATE ALDOLASE"/>
    <property type="match status" value="1"/>
</dbReference>
<evidence type="ECO:0000313" key="9">
    <source>
        <dbReference type="EMBL" id="GMI01963.1"/>
    </source>
</evidence>
<evidence type="ECO:0000256" key="3">
    <source>
        <dbReference type="ARBA" id="ARBA00022490"/>
    </source>
</evidence>
<dbReference type="SMART" id="SM01133">
    <property type="entry name" value="DeoC"/>
    <property type="match status" value="1"/>
</dbReference>
<dbReference type="Proteomes" id="UP001165122">
    <property type="component" value="Unassembled WGS sequence"/>
</dbReference>
<dbReference type="GO" id="GO:0009264">
    <property type="term" value="P:deoxyribonucleotide catabolic process"/>
    <property type="evidence" value="ECO:0007669"/>
    <property type="project" value="InterPro"/>
</dbReference>
<dbReference type="GO" id="GO:0005737">
    <property type="term" value="C:cytoplasm"/>
    <property type="evidence" value="ECO:0007669"/>
    <property type="project" value="InterPro"/>
</dbReference>
<dbReference type="Gene3D" id="3.20.20.70">
    <property type="entry name" value="Aldolase class I"/>
    <property type="match status" value="1"/>
</dbReference>
<evidence type="ECO:0000256" key="6">
    <source>
        <dbReference type="ARBA" id="ARBA00032755"/>
    </source>
</evidence>
<dbReference type="HAMAP" id="MF_00114">
    <property type="entry name" value="DeoC_type1"/>
    <property type="match status" value="1"/>
</dbReference>
<dbReference type="PIRSF" id="PIRSF001357">
    <property type="entry name" value="DeoC"/>
    <property type="match status" value="1"/>
</dbReference>
<sequence length="283" mass="29828">MSLPPIVSSVFDTLIAAELLQVTSLPVVQAPPAFPESVATLIDHTVLGTQATSTDIEKICNEAKIHSFKSVCIPPSFVSLAKSLLSDSKPLVCTVVSFPNGYCTSRVKAFETEQAIADGADEIDMVCSVPLLNSLSSSLSSSPSQAREYAQQYVQDILEVCDAARGVTVKCIIEIGALTEVEVVIASFLFREARHINVQQNKKSHGPHYIKTSTGFNGYGGATLSAVQIMSSIVRESGGKVKASGGVGSFEMARKIVEGGAERIGASKGVKIVEGGRGEEGGY</sequence>
<dbReference type="EMBL" id="BRXW01000038">
    <property type="protein sequence ID" value="GMI01963.1"/>
    <property type="molecule type" value="Genomic_DNA"/>
</dbReference>
<protein>
    <recommendedName>
        <fullName evidence="2">deoxyribose-phosphate aldolase</fullName>
        <ecNumber evidence="2">4.1.2.4</ecNumber>
    </recommendedName>
    <alternativeName>
        <fullName evidence="6">2-deoxy-D-ribose 5-phosphate aldolase</fullName>
    </alternativeName>
</protein>
<dbReference type="SUPFAM" id="SSF51569">
    <property type="entry name" value="Aldolase"/>
    <property type="match status" value="1"/>
</dbReference>
<dbReference type="Pfam" id="PF01791">
    <property type="entry name" value="DeoC"/>
    <property type="match status" value="1"/>
</dbReference>
<feature type="active site" description="Schiff-base intermediate with acetaldehyde" evidence="8">
    <location>
        <position position="211"/>
    </location>
</feature>
<accession>A0A9W7CA13</accession>
<keyword evidence="10" id="KW-1185">Reference proteome</keyword>